<reference evidence="3" key="1">
    <citation type="submission" date="2006-10" db="EMBL/GenBank/DDBJ databases">
        <authorList>
            <person name="Amadeo P."/>
            <person name="Zhao Q."/>
            <person name="Wortman J."/>
            <person name="Fraser-Liggett C."/>
            <person name="Carlton J."/>
        </authorList>
    </citation>
    <scope>NUCLEOTIDE SEQUENCE</scope>
    <source>
        <strain evidence="3">G3</strain>
    </source>
</reference>
<keyword evidence="1" id="KW-0175">Coiled coil</keyword>
<keyword evidence="4" id="KW-1185">Reference proteome</keyword>
<dbReference type="STRING" id="5722.A2H3K3"/>
<dbReference type="eggNOG" id="ENOG502SAEU">
    <property type="taxonomic scope" value="Eukaryota"/>
</dbReference>
<reference evidence="3" key="2">
    <citation type="journal article" date="2007" name="Science">
        <title>Draft genome sequence of the sexually transmitted pathogen Trichomonas vaginalis.</title>
        <authorList>
            <person name="Carlton J.M."/>
            <person name="Hirt R.P."/>
            <person name="Silva J.C."/>
            <person name="Delcher A.L."/>
            <person name="Schatz M."/>
            <person name="Zhao Q."/>
            <person name="Wortman J.R."/>
            <person name="Bidwell S.L."/>
            <person name="Alsmark U.C.M."/>
            <person name="Besteiro S."/>
            <person name="Sicheritz-Ponten T."/>
            <person name="Noel C.J."/>
            <person name="Dacks J.B."/>
            <person name="Foster P.G."/>
            <person name="Simillion C."/>
            <person name="Van de Peer Y."/>
            <person name="Miranda-Saavedra D."/>
            <person name="Barton G.J."/>
            <person name="Westrop G.D."/>
            <person name="Mueller S."/>
            <person name="Dessi D."/>
            <person name="Fiori P.L."/>
            <person name="Ren Q."/>
            <person name="Paulsen I."/>
            <person name="Zhang H."/>
            <person name="Bastida-Corcuera F.D."/>
            <person name="Simoes-Barbosa A."/>
            <person name="Brown M.T."/>
            <person name="Hayes R.D."/>
            <person name="Mukherjee M."/>
            <person name="Okumura C.Y."/>
            <person name="Schneider R."/>
            <person name="Smith A.J."/>
            <person name="Vanacova S."/>
            <person name="Villalvazo M."/>
            <person name="Haas B.J."/>
            <person name="Pertea M."/>
            <person name="Feldblyum T.V."/>
            <person name="Utterback T.R."/>
            <person name="Shu C.L."/>
            <person name="Osoegawa K."/>
            <person name="de Jong P.J."/>
            <person name="Hrdy I."/>
            <person name="Horvathova L."/>
            <person name="Zubacova Z."/>
            <person name="Dolezal P."/>
            <person name="Malik S.B."/>
            <person name="Logsdon J.M. Jr."/>
            <person name="Henze K."/>
            <person name="Gupta A."/>
            <person name="Wang C.C."/>
            <person name="Dunne R.L."/>
            <person name="Upcroft J.A."/>
            <person name="Upcroft P."/>
            <person name="White O."/>
            <person name="Salzberg S.L."/>
            <person name="Tang P."/>
            <person name="Chiu C.-H."/>
            <person name="Lee Y.-S."/>
            <person name="Embley T.M."/>
            <person name="Coombs G.H."/>
            <person name="Mottram J.C."/>
            <person name="Tachezy J."/>
            <person name="Fraser-Liggett C.M."/>
            <person name="Johnson P.J."/>
        </authorList>
    </citation>
    <scope>NUCLEOTIDE SEQUENCE [LARGE SCALE GENOMIC DNA]</scope>
    <source>
        <strain evidence="3">G3</strain>
    </source>
</reference>
<dbReference type="Proteomes" id="UP000001542">
    <property type="component" value="Unassembled WGS sequence"/>
</dbReference>
<name>A2H3K3_TRIV3</name>
<organism evidence="3 4">
    <name type="scientific">Trichomonas vaginalis (strain ATCC PRA-98 / G3)</name>
    <dbReference type="NCBI Taxonomy" id="412133"/>
    <lineage>
        <taxon>Eukaryota</taxon>
        <taxon>Metamonada</taxon>
        <taxon>Parabasalia</taxon>
        <taxon>Trichomonadida</taxon>
        <taxon>Trichomonadidae</taxon>
        <taxon>Trichomonas</taxon>
    </lineage>
</organism>
<dbReference type="InterPro" id="IPR051483">
    <property type="entry name" value="MAP7_domain-containing"/>
</dbReference>
<dbReference type="PANTHER" id="PTHR15073:SF1">
    <property type="entry name" value="RETICULOCYTE-BINDING PROTEIN HOMOLOG 2A"/>
    <property type="match status" value="1"/>
</dbReference>
<evidence type="ECO:0000256" key="1">
    <source>
        <dbReference type="ARBA" id="ARBA00023054"/>
    </source>
</evidence>
<sequence>MTKLDKMIKEYRGLANTSSVLIKEVENTTKLQKMIHDELLLGEFSIKQRQSNLMGEAYYLENWYNERLKQMSTPTPTPTPTPTVAPTPTPTPEPTVAPTPTPTVAPTPTLTPTAHAGPPPMSSSHGITLNKPTPTPKITPVSHPSTTNPVSDSNQAERSQVLKRANTPTASPIRTPEPTPRITKAPTPSPTVEPTVPPTPSPTPSPTPTKAPTPSPTPTKAPTPSPTPTKAPTPSPTPAEPTDAESIQNWLDEEKRKEKAAIDAALDKNTPPQTLGGYMLKKDNIQRQERALSVAREQAQEEKKIVEGEASNRGGPGTYKGSNYPAEKASSDNVVSRATDLVTHGILTGATAVGSAIGTSVDTVVDTVRTVTNPTPEDRKEEFLTLNTKAKPGIWIGRGILNAGSAIGNGASAVGGWLGRTATSTANGILTGAKSLGNWADDKYTKYYEEKARKAKEEAERKAKEEAERKELEGA</sequence>
<feature type="compositionally biased region" description="Pro residues" evidence="2">
    <location>
        <begin position="187"/>
        <end position="239"/>
    </location>
</feature>
<dbReference type="EMBL" id="DS125303">
    <property type="protein sequence ID" value="EAX76014.1"/>
    <property type="molecule type" value="Genomic_DNA"/>
</dbReference>
<protein>
    <submittedName>
        <fullName evidence="3">Uncharacterized protein</fullName>
    </submittedName>
</protein>
<feature type="non-terminal residue" evidence="3">
    <location>
        <position position="475"/>
    </location>
</feature>
<dbReference type="PANTHER" id="PTHR15073">
    <property type="entry name" value="MICROTUBULE-ASSOCIATED PROTEIN"/>
    <property type="match status" value="1"/>
</dbReference>
<feature type="region of interest" description="Disordered" evidence="2">
    <location>
        <begin position="456"/>
        <end position="475"/>
    </location>
</feature>
<feature type="region of interest" description="Disordered" evidence="2">
    <location>
        <begin position="299"/>
        <end position="330"/>
    </location>
</feature>
<dbReference type="VEuPathDB" id="TrichDB:TVAGG3_0866200"/>
<feature type="compositionally biased region" description="Polar residues" evidence="2">
    <location>
        <begin position="142"/>
        <end position="158"/>
    </location>
</feature>
<feature type="compositionally biased region" description="Polar residues" evidence="2">
    <location>
        <begin position="122"/>
        <end position="132"/>
    </location>
</feature>
<dbReference type="VEuPathDB" id="TrichDB:TVAGG3_0742390"/>
<accession>A2H3K3</accession>
<dbReference type="VEuPathDB" id="TrichDB:TVAG_271360"/>
<feature type="compositionally biased region" description="Low complexity" evidence="2">
    <location>
        <begin position="106"/>
        <end position="116"/>
    </location>
</feature>
<dbReference type="AlphaFoldDB" id="A2H3K3"/>
<feature type="compositionally biased region" description="Low complexity" evidence="2">
    <location>
        <begin position="172"/>
        <end position="186"/>
    </location>
</feature>
<proteinExistence type="predicted"/>
<feature type="region of interest" description="Disordered" evidence="2">
    <location>
        <begin position="70"/>
        <end position="256"/>
    </location>
</feature>
<evidence type="ECO:0000313" key="4">
    <source>
        <dbReference type="Proteomes" id="UP000001542"/>
    </source>
</evidence>
<dbReference type="InParanoid" id="A2H3K3"/>
<evidence type="ECO:0000313" key="3">
    <source>
        <dbReference type="EMBL" id="EAX76014.1"/>
    </source>
</evidence>
<feature type="compositionally biased region" description="Pro residues" evidence="2">
    <location>
        <begin position="75"/>
        <end position="105"/>
    </location>
</feature>
<gene>
    <name evidence="3" type="ORF">TVAG_541420</name>
</gene>
<evidence type="ECO:0000256" key="2">
    <source>
        <dbReference type="SAM" id="MobiDB-lite"/>
    </source>
</evidence>